<dbReference type="Gene3D" id="2.160.10.10">
    <property type="entry name" value="Hexapeptide repeat proteins"/>
    <property type="match status" value="1"/>
</dbReference>
<dbReference type="SUPFAM" id="SSF51161">
    <property type="entry name" value="Trimeric LpxA-like enzymes"/>
    <property type="match status" value="1"/>
</dbReference>
<name>A0A5S4ZW13_9FIRM</name>
<dbReference type="GO" id="GO:0016740">
    <property type="term" value="F:transferase activity"/>
    <property type="evidence" value="ECO:0007669"/>
    <property type="project" value="UniProtKB-KW"/>
</dbReference>
<keyword evidence="2" id="KW-1185">Reference proteome</keyword>
<accession>A0A5S4ZW13</accession>
<dbReference type="EMBL" id="VNHM01000002">
    <property type="protein sequence ID" value="TYO97205.1"/>
    <property type="molecule type" value="Genomic_DNA"/>
</dbReference>
<keyword evidence="1" id="KW-0808">Transferase</keyword>
<organism evidence="1 2">
    <name type="scientific">Desulfallas thermosapovorans DSM 6562</name>
    <dbReference type="NCBI Taxonomy" id="1121431"/>
    <lineage>
        <taxon>Bacteria</taxon>
        <taxon>Bacillati</taxon>
        <taxon>Bacillota</taxon>
        <taxon>Clostridia</taxon>
        <taxon>Eubacteriales</taxon>
        <taxon>Desulfallaceae</taxon>
        <taxon>Desulfallas</taxon>
    </lineage>
</organism>
<reference evidence="1 2" key="1">
    <citation type="submission" date="2019-07" db="EMBL/GenBank/DDBJ databases">
        <title>Genomic Encyclopedia of Type Strains, Phase I: the one thousand microbial genomes (KMG-I) project.</title>
        <authorList>
            <person name="Kyrpides N."/>
        </authorList>
    </citation>
    <scope>NUCLEOTIDE SEQUENCE [LARGE SCALE GENOMIC DNA]</scope>
    <source>
        <strain evidence="1 2">DSM 6562</strain>
    </source>
</reference>
<sequence>MNEQNIFSYGDKIPQLHETVFVAPGARIIGRVTIGDNSSVWYNVVIRGDVDDVQIGCGTNIQDGAVLHEDGGYPLVVGDNVTVGHNAILHGCRVGDGAVIGMGAVVLSGAKIGEYSVVGAGSLVPGGKEIPPRTLAMGSPAKVVRQLTEEDIENFSKMAQHYRNRAMFYLGTAVNPDE</sequence>
<dbReference type="PANTHER" id="PTHR13061:SF29">
    <property type="entry name" value="GAMMA CARBONIC ANHYDRASE-LIKE 1, MITOCHONDRIAL-RELATED"/>
    <property type="match status" value="1"/>
</dbReference>
<proteinExistence type="predicted"/>
<dbReference type="InterPro" id="IPR011004">
    <property type="entry name" value="Trimer_LpxA-like_sf"/>
</dbReference>
<gene>
    <name evidence="1" type="ORF">LX24_00388</name>
</gene>
<dbReference type="RefSeq" id="WP_166510464.1">
    <property type="nucleotide sequence ID" value="NZ_VNHM01000002.1"/>
</dbReference>
<dbReference type="InterPro" id="IPR047324">
    <property type="entry name" value="LbH_gamma_CA-like"/>
</dbReference>
<dbReference type="Proteomes" id="UP000323166">
    <property type="component" value="Unassembled WGS sequence"/>
</dbReference>
<dbReference type="AlphaFoldDB" id="A0A5S4ZW13"/>
<dbReference type="InterPro" id="IPR001451">
    <property type="entry name" value="Hexapep"/>
</dbReference>
<dbReference type="Pfam" id="PF00132">
    <property type="entry name" value="Hexapep"/>
    <property type="match status" value="2"/>
</dbReference>
<comment type="caution">
    <text evidence="1">The sequence shown here is derived from an EMBL/GenBank/DDBJ whole genome shotgun (WGS) entry which is preliminary data.</text>
</comment>
<dbReference type="InterPro" id="IPR050484">
    <property type="entry name" value="Transf_Hexapept/Carb_Anhydrase"/>
</dbReference>
<evidence type="ECO:0000313" key="1">
    <source>
        <dbReference type="EMBL" id="TYO97205.1"/>
    </source>
</evidence>
<evidence type="ECO:0000313" key="2">
    <source>
        <dbReference type="Proteomes" id="UP000323166"/>
    </source>
</evidence>
<dbReference type="PANTHER" id="PTHR13061">
    <property type="entry name" value="DYNACTIN SUBUNIT P25"/>
    <property type="match status" value="1"/>
</dbReference>
<protein>
    <submittedName>
        <fullName evidence="1">Carbonic anhydrase/acetyltransferase-like protein (Isoleucine patch superfamily)</fullName>
    </submittedName>
</protein>
<dbReference type="CDD" id="cd04645">
    <property type="entry name" value="LbH_gamma_CA_like"/>
    <property type="match status" value="1"/>
</dbReference>